<evidence type="ECO:0000256" key="1">
    <source>
        <dbReference type="ARBA" id="ARBA00010062"/>
    </source>
</evidence>
<protein>
    <submittedName>
        <fullName evidence="5">Amino acid ABC transporter substrate-binding protein</fullName>
    </submittedName>
</protein>
<evidence type="ECO:0000259" key="4">
    <source>
        <dbReference type="Pfam" id="PF13458"/>
    </source>
</evidence>
<dbReference type="RefSeq" id="WP_163480288.1">
    <property type="nucleotide sequence ID" value="NZ_JAAGWF010000005.1"/>
</dbReference>
<dbReference type="PROSITE" id="PS51257">
    <property type="entry name" value="PROKAR_LIPOPROTEIN"/>
    <property type="match status" value="1"/>
</dbReference>
<dbReference type="Proteomes" id="UP000470246">
    <property type="component" value="Unassembled WGS sequence"/>
</dbReference>
<dbReference type="InterPro" id="IPR028081">
    <property type="entry name" value="Leu-bd"/>
</dbReference>
<keyword evidence="2 3" id="KW-0732">Signal</keyword>
<name>A0A7K3VWT1_9ACTN</name>
<dbReference type="AlphaFoldDB" id="A0A7K3VWT1"/>
<feature type="signal peptide" evidence="3">
    <location>
        <begin position="1"/>
        <end position="28"/>
    </location>
</feature>
<dbReference type="PANTHER" id="PTHR47235">
    <property type="entry name" value="BLR6548 PROTEIN"/>
    <property type="match status" value="1"/>
</dbReference>
<feature type="domain" description="Leucine-binding protein" evidence="4">
    <location>
        <begin position="70"/>
        <end position="410"/>
    </location>
</feature>
<evidence type="ECO:0000256" key="3">
    <source>
        <dbReference type="SAM" id="SignalP"/>
    </source>
</evidence>
<reference evidence="5 6" key="1">
    <citation type="submission" date="2020-02" db="EMBL/GenBank/DDBJ databases">
        <title>Geodermatophilus sabuli CPCC 205279 I12A-02694.</title>
        <authorList>
            <person name="Jiang Z."/>
        </authorList>
    </citation>
    <scope>NUCLEOTIDE SEQUENCE [LARGE SCALE GENOMIC DNA]</scope>
    <source>
        <strain evidence="5 6">I12A-02694</strain>
    </source>
</reference>
<dbReference type="InterPro" id="IPR028082">
    <property type="entry name" value="Peripla_BP_I"/>
</dbReference>
<dbReference type="Gene3D" id="3.40.50.2300">
    <property type="match status" value="2"/>
</dbReference>
<proteinExistence type="inferred from homology"/>
<gene>
    <name evidence="5" type="ORF">GCU56_04340</name>
</gene>
<comment type="similarity">
    <text evidence="1">Belongs to the leucine-binding protein family.</text>
</comment>
<evidence type="ECO:0000313" key="6">
    <source>
        <dbReference type="Proteomes" id="UP000470246"/>
    </source>
</evidence>
<accession>A0A7K3VWT1</accession>
<dbReference type="Pfam" id="PF13458">
    <property type="entry name" value="Peripla_BP_6"/>
    <property type="match status" value="1"/>
</dbReference>
<evidence type="ECO:0000256" key="2">
    <source>
        <dbReference type="ARBA" id="ARBA00022729"/>
    </source>
</evidence>
<dbReference type="SUPFAM" id="SSF53822">
    <property type="entry name" value="Periplasmic binding protein-like I"/>
    <property type="match status" value="1"/>
</dbReference>
<dbReference type="PANTHER" id="PTHR47235:SF1">
    <property type="entry name" value="BLR6548 PROTEIN"/>
    <property type="match status" value="1"/>
</dbReference>
<organism evidence="5 6">
    <name type="scientific">Geodermatophilus sabuli</name>
    <dbReference type="NCBI Taxonomy" id="1564158"/>
    <lineage>
        <taxon>Bacteria</taxon>
        <taxon>Bacillati</taxon>
        <taxon>Actinomycetota</taxon>
        <taxon>Actinomycetes</taxon>
        <taxon>Geodermatophilales</taxon>
        <taxon>Geodermatophilaceae</taxon>
        <taxon>Geodermatophilus</taxon>
    </lineage>
</organism>
<evidence type="ECO:0000313" key="5">
    <source>
        <dbReference type="EMBL" id="NEK57101.1"/>
    </source>
</evidence>
<comment type="caution">
    <text evidence="5">The sequence shown here is derived from an EMBL/GenBank/DDBJ whole genome shotgun (WGS) entry which is preliminary data.</text>
</comment>
<dbReference type="EMBL" id="JAAGWF010000005">
    <property type="protein sequence ID" value="NEK57101.1"/>
    <property type="molecule type" value="Genomic_DNA"/>
</dbReference>
<sequence>MRNTARRGAGLRRRRLMAVSLTGLAVLAAGCRGGGEDPADGGDGGGDVATDVGVTSEPCPDAVNADNGCIYLGTLSDLTVGPFAAAGPLIIEGQEAFWNRVNEDGGIGGYDVDVTEYVRDNQYNPQVTNQVYQEIKPDVLALAQTLGSPMTAAIVDDLDAEDIIAAPAAWSSLYLFQDVIVESGASYCAEAMNGVDYAVENDGIQSVMAIHYAGDYGADAAAGAKVAAEANGIEFTNVETTAGADNQAAAIAAIREQAPDLVLISTGPTETATIVGQAVAGGFQGRVMGSSPTWNPAILQSPAAPAFQAAFQHLGPWGPWDAETDGHAAALEALGDVQPNEFYLAGWFWSYPLKAALEAAAENGDLTRAGLREAAEGLEEIDFEGVLPEGTGNYAGGANEAASRATYISAIDPAASTGLAPVAEAYTGPTVEAYEFTGPCYEVEDLG</sequence>
<keyword evidence="6" id="KW-1185">Reference proteome</keyword>
<feature type="chain" id="PRO_5029742251" evidence="3">
    <location>
        <begin position="29"/>
        <end position="447"/>
    </location>
</feature>